<keyword evidence="8" id="KW-0807">Transducer</keyword>
<feature type="non-terminal residue" evidence="10">
    <location>
        <position position="1"/>
    </location>
</feature>
<feature type="transmembrane region" description="Helical" evidence="9">
    <location>
        <begin position="70"/>
        <end position="90"/>
    </location>
</feature>
<accession>A0A146JVN4</accession>
<keyword evidence="2" id="KW-0716">Sensory transduction</keyword>
<name>A0A146JVN4_CONPF</name>
<evidence type="ECO:0000256" key="1">
    <source>
        <dbReference type="ARBA" id="ARBA00004141"/>
    </source>
</evidence>
<keyword evidence="7" id="KW-0675">Receptor</keyword>
<proteinExistence type="evidence at transcript level"/>
<feature type="non-terminal residue" evidence="10">
    <location>
        <position position="427"/>
    </location>
</feature>
<evidence type="ECO:0000256" key="3">
    <source>
        <dbReference type="ARBA" id="ARBA00022692"/>
    </source>
</evidence>
<evidence type="ECO:0000256" key="2">
    <source>
        <dbReference type="ARBA" id="ARBA00022606"/>
    </source>
</evidence>
<evidence type="ECO:0000256" key="4">
    <source>
        <dbReference type="ARBA" id="ARBA00022725"/>
    </source>
</evidence>
<evidence type="ECO:0000256" key="6">
    <source>
        <dbReference type="ARBA" id="ARBA00023136"/>
    </source>
</evidence>
<evidence type="ECO:0000256" key="8">
    <source>
        <dbReference type="ARBA" id="ARBA00023224"/>
    </source>
</evidence>
<evidence type="ECO:0000313" key="10">
    <source>
        <dbReference type="EMBL" id="JAP88582.1"/>
    </source>
</evidence>
<feature type="transmembrane region" description="Helical" evidence="9">
    <location>
        <begin position="136"/>
        <end position="158"/>
    </location>
</feature>
<comment type="subcellular location">
    <subcellularLocation>
        <location evidence="1">Membrane</location>
        <topology evidence="1">Multi-pass membrane protein</topology>
    </subcellularLocation>
</comment>
<feature type="transmembrane region" description="Helical" evidence="9">
    <location>
        <begin position="202"/>
        <end position="223"/>
    </location>
</feature>
<evidence type="ECO:0000256" key="9">
    <source>
        <dbReference type="SAM" id="Phobius"/>
    </source>
</evidence>
<evidence type="ECO:0000256" key="7">
    <source>
        <dbReference type="ARBA" id="ARBA00023170"/>
    </source>
</evidence>
<dbReference type="EMBL" id="GEDO01000044">
    <property type="protein sequence ID" value="JAP88582.1"/>
    <property type="molecule type" value="mRNA"/>
</dbReference>
<dbReference type="GO" id="GO:0004984">
    <property type="term" value="F:olfactory receptor activity"/>
    <property type="evidence" value="ECO:0007669"/>
    <property type="project" value="InterPro"/>
</dbReference>
<dbReference type="PANTHER" id="PTHR21137:SF42">
    <property type="entry name" value="ODORANT RECEPTOR 83A"/>
    <property type="match status" value="1"/>
</dbReference>
<evidence type="ECO:0000256" key="5">
    <source>
        <dbReference type="ARBA" id="ARBA00022989"/>
    </source>
</evidence>
<dbReference type="PANTHER" id="PTHR21137">
    <property type="entry name" value="ODORANT RECEPTOR"/>
    <property type="match status" value="1"/>
</dbReference>
<dbReference type="GO" id="GO:0007165">
    <property type="term" value="P:signal transduction"/>
    <property type="evidence" value="ECO:0007669"/>
    <property type="project" value="UniProtKB-KW"/>
</dbReference>
<dbReference type="Pfam" id="PF02949">
    <property type="entry name" value="7tm_6"/>
    <property type="match status" value="1"/>
</dbReference>
<reference evidence="10" key="1">
    <citation type="submission" date="2015-12" db="EMBL/GenBank/DDBJ databases">
        <title>Antennal transcriptome and differential expression of olfactory genes in the yellow peach moth, Conogethes punctiferalis (Guen e) (Lepidoptera: Crambidae).</title>
        <authorList>
            <person name="Du Y."/>
        </authorList>
    </citation>
    <scope>NUCLEOTIDE SEQUENCE</scope>
    <source>
        <tissue evidence="10">Antennae</tissue>
    </source>
</reference>
<dbReference type="GO" id="GO:0005886">
    <property type="term" value="C:plasma membrane"/>
    <property type="evidence" value="ECO:0007669"/>
    <property type="project" value="TreeGrafter"/>
</dbReference>
<dbReference type="InterPro" id="IPR004117">
    <property type="entry name" value="7tm6_olfct_rcpt"/>
</dbReference>
<dbReference type="AlphaFoldDB" id="A0A146JVN4"/>
<keyword evidence="5 9" id="KW-1133">Transmembrane helix</keyword>
<dbReference type="GO" id="GO:0005549">
    <property type="term" value="F:odorant binding"/>
    <property type="evidence" value="ECO:0007669"/>
    <property type="project" value="InterPro"/>
</dbReference>
<feature type="transmembrane region" description="Helical" evidence="9">
    <location>
        <begin position="44"/>
        <end position="64"/>
    </location>
</feature>
<keyword evidence="3 9" id="KW-0812">Transmembrane</keyword>
<organism evidence="10">
    <name type="scientific">Conogethes punctiferalis</name>
    <name type="common">Durian fruit borer</name>
    <name type="synonym">Astura punctiferalis</name>
    <dbReference type="NCBI Taxonomy" id="1133088"/>
    <lineage>
        <taxon>Eukaryota</taxon>
        <taxon>Metazoa</taxon>
        <taxon>Ecdysozoa</taxon>
        <taxon>Arthropoda</taxon>
        <taxon>Hexapoda</taxon>
        <taxon>Insecta</taxon>
        <taxon>Pterygota</taxon>
        <taxon>Neoptera</taxon>
        <taxon>Endopterygota</taxon>
        <taxon>Lepidoptera</taxon>
        <taxon>Glossata</taxon>
        <taxon>Ditrysia</taxon>
        <taxon>Pyraloidea</taxon>
        <taxon>Crambidae</taxon>
        <taxon>Spilomelinae</taxon>
        <taxon>Conogethes</taxon>
    </lineage>
</organism>
<keyword evidence="4" id="KW-0552">Olfaction</keyword>
<keyword evidence="6 9" id="KW-0472">Membrane</keyword>
<sequence>MNGNEIKPDPMSLPYMRYTRLMLQSVGAWPGDAVAGRALRPRLYAYYLMLETAVLIAGELLFILNQFHVLSFFVLGDVYIALSLSFLVMFRAVLSCFKRYGTIFRKFITEFHLMHFKHKSEYSNQMYEKVNKISHYFTLFVIGLSVSGVVSFNVTPLYRNYRLGVFRDEPPENVSAEFSVHYLFPGFRQEDFYLPSTLANVFISYVCAFIICTMDLFLCLMIFQIIGHIKTLIHTLRNFPAPKKMKELQGFRQGSMNKAPIEVEIVKQFDDQENEVIKKIIIECVEHHLFIVSFTDDISNFFGPMLAFNYLYHMFSFSLLLVECMQGQVALMRYGPLTMITLAQLTQLSVTFEIVGSESEKLKDEVYYIPWESMNKSNQKSVGIFLKRVQTPIRVTAMGMTTVGVQTMGGILKTTFSYCAFLRSLNP</sequence>
<protein>
    <submittedName>
        <fullName evidence="10">OBP</fullName>
    </submittedName>
</protein>